<proteinExistence type="predicted"/>
<accession>A0A640TIX4</accession>
<gene>
    <name evidence="2" type="ORF">Sliba_39900</name>
</gene>
<evidence type="ECO:0000256" key="1">
    <source>
        <dbReference type="SAM" id="MobiDB-lite"/>
    </source>
</evidence>
<evidence type="ECO:0000313" key="3">
    <source>
        <dbReference type="Proteomes" id="UP000429552"/>
    </source>
</evidence>
<organism evidence="2 3">
    <name type="scientific">Streptomyces nigrescens</name>
    <dbReference type="NCBI Taxonomy" id="1920"/>
    <lineage>
        <taxon>Bacteria</taxon>
        <taxon>Bacillati</taxon>
        <taxon>Actinomycetota</taxon>
        <taxon>Actinomycetes</taxon>
        <taxon>Kitasatosporales</taxon>
        <taxon>Streptomycetaceae</taxon>
        <taxon>Streptomyces</taxon>
    </lineage>
</organism>
<sequence length="71" mass="7076">MGAVRSAALVVSAGCVLLCSYMPIPLRTGPVGPIGEPPDGLLTATETIVERGTGPPGGSPSHGMSRACARM</sequence>
<feature type="region of interest" description="Disordered" evidence="1">
    <location>
        <begin position="51"/>
        <end position="71"/>
    </location>
</feature>
<protein>
    <submittedName>
        <fullName evidence="2">Uncharacterized protein</fullName>
    </submittedName>
</protein>
<dbReference type="Proteomes" id="UP000429552">
    <property type="component" value="Unassembled WGS sequence"/>
</dbReference>
<reference evidence="2 3" key="1">
    <citation type="submission" date="2019-12" db="EMBL/GenBank/DDBJ databases">
        <title>Whole genome shotgun sequence of Streptomyces libani subsp. libani NBRC 13452.</title>
        <authorList>
            <person name="Ichikawa N."/>
            <person name="Kimura A."/>
            <person name="Kitahashi Y."/>
            <person name="Komaki H."/>
            <person name="Tamura T."/>
        </authorList>
    </citation>
    <scope>NUCLEOTIDE SEQUENCE [LARGE SCALE GENOMIC DNA]</scope>
    <source>
        <strain evidence="2 3">NBRC 13452</strain>
    </source>
</reference>
<comment type="caution">
    <text evidence="2">The sequence shown here is derived from an EMBL/GenBank/DDBJ whole genome shotgun (WGS) entry which is preliminary data.</text>
</comment>
<dbReference type="AlphaFoldDB" id="A0A640TIX4"/>
<name>A0A640TIX4_STRNI</name>
<evidence type="ECO:0000313" key="2">
    <source>
        <dbReference type="EMBL" id="GFE23537.1"/>
    </source>
</evidence>
<dbReference type="EMBL" id="BLIP01000001">
    <property type="protein sequence ID" value="GFE23537.1"/>
    <property type="molecule type" value="Genomic_DNA"/>
</dbReference>